<evidence type="ECO:0000256" key="2">
    <source>
        <dbReference type="ARBA" id="ARBA00004141"/>
    </source>
</evidence>
<dbReference type="CDD" id="cd23081">
    <property type="entry name" value="cpPDZ_EcRseP-like"/>
    <property type="match status" value="1"/>
</dbReference>
<dbReference type="EMBL" id="JBHLXE010000090">
    <property type="protein sequence ID" value="MFC0180070.1"/>
    <property type="molecule type" value="Genomic_DNA"/>
</dbReference>
<dbReference type="InterPro" id="IPR008915">
    <property type="entry name" value="Peptidase_M50"/>
</dbReference>
<evidence type="ECO:0000256" key="8">
    <source>
        <dbReference type="ARBA" id="ARBA00022989"/>
    </source>
</evidence>
<evidence type="ECO:0000256" key="11">
    <source>
        <dbReference type="RuleBase" id="RU362031"/>
    </source>
</evidence>
<sequence>MFSVLIFLLTIGILVVIHEYGHFIVARKCGVKVERFSIGFGKRLYSWYDKQGTEFTISLIPLGGYVKMLDERAGDVLAEDKPYAFTQKSLSKRASIIAAGPIANFLLAIIIFWILAMIGTEARKSVVVSVVPDSIAAQSGVTPNMAIVSINNQEAKSSIKVGQILTQAYQDKLKQIEIELADPSDDSLTITKTLLLADWTYDAKNELPWASLGLVFPDYPATISRIREGSAAHLAGLQSGDTIVKINAEKIENREKLIQFIRYSPQEQISLTVLRDGQEIILNITPTKIIEKQGEKSITRGQIGIEFANNTLNDEYIINYRYNPITSAWIAIQRFGTSIKLIGSFLFQAITGNASMNDLAGPVGIAQAAEAQFSFGITAYLAFLAFLSINLGVMNLLPIPVLDGGHLLFLAIEKIKGSPVSVKVQQNFYLVGAFLLLSLMVITFISDFMRL</sequence>
<dbReference type="InterPro" id="IPR041489">
    <property type="entry name" value="PDZ_6"/>
</dbReference>
<comment type="caution">
    <text evidence="13">The sequence shown here is derived from an EMBL/GenBank/DDBJ whole genome shotgun (WGS) entry which is preliminary data.</text>
</comment>
<keyword evidence="11" id="KW-0479">Metal-binding</keyword>
<dbReference type="SMART" id="SM00228">
    <property type="entry name" value="PDZ"/>
    <property type="match status" value="2"/>
</dbReference>
<dbReference type="RefSeq" id="WP_385877185.1">
    <property type="nucleotide sequence ID" value="NZ_JBHLXE010000090.1"/>
</dbReference>
<proteinExistence type="inferred from homology"/>
<feature type="transmembrane region" description="Helical" evidence="11">
    <location>
        <begin position="428"/>
        <end position="449"/>
    </location>
</feature>
<keyword evidence="5 11" id="KW-0812">Transmembrane</keyword>
<comment type="cofactor">
    <cofactor evidence="1 11">
        <name>Zn(2+)</name>
        <dbReference type="ChEBI" id="CHEBI:29105"/>
    </cofactor>
</comment>
<keyword evidence="14" id="KW-1185">Reference proteome</keyword>
<keyword evidence="7 11" id="KW-0862">Zinc</keyword>
<dbReference type="Gene3D" id="2.30.42.10">
    <property type="match status" value="2"/>
</dbReference>
<dbReference type="Pfam" id="PF17820">
    <property type="entry name" value="PDZ_6"/>
    <property type="match status" value="1"/>
</dbReference>
<evidence type="ECO:0000256" key="9">
    <source>
        <dbReference type="ARBA" id="ARBA00023049"/>
    </source>
</evidence>
<evidence type="ECO:0000313" key="13">
    <source>
        <dbReference type="EMBL" id="MFC0180070.1"/>
    </source>
</evidence>
<evidence type="ECO:0000256" key="7">
    <source>
        <dbReference type="ARBA" id="ARBA00022833"/>
    </source>
</evidence>
<reference evidence="13 14" key="1">
    <citation type="submission" date="2024-09" db="EMBL/GenBank/DDBJ databases">
        <authorList>
            <person name="Sun Q."/>
            <person name="Mori K."/>
        </authorList>
    </citation>
    <scope>NUCLEOTIDE SEQUENCE [LARGE SCALE GENOMIC DNA]</scope>
    <source>
        <strain evidence="13 14">CCM 8545</strain>
    </source>
</reference>
<evidence type="ECO:0000313" key="14">
    <source>
        <dbReference type="Proteomes" id="UP001589758"/>
    </source>
</evidence>
<keyword evidence="10 11" id="KW-0472">Membrane</keyword>
<feature type="transmembrane region" description="Helical" evidence="11">
    <location>
        <begin position="377"/>
        <end position="397"/>
    </location>
</feature>
<dbReference type="InterPro" id="IPR036034">
    <property type="entry name" value="PDZ_sf"/>
</dbReference>
<evidence type="ECO:0000259" key="12">
    <source>
        <dbReference type="PROSITE" id="PS50106"/>
    </source>
</evidence>
<keyword evidence="9 11" id="KW-0482">Metalloprotease</keyword>
<feature type="domain" description="PDZ" evidence="12">
    <location>
        <begin position="212"/>
        <end position="288"/>
    </location>
</feature>
<comment type="similarity">
    <text evidence="3 11">Belongs to the peptidase M50B family.</text>
</comment>
<dbReference type="PROSITE" id="PS50106">
    <property type="entry name" value="PDZ"/>
    <property type="match status" value="1"/>
</dbReference>
<gene>
    <name evidence="13" type="primary">rseP</name>
    <name evidence="13" type="ORF">ACFFIT_08260</name>
</gene>
<dbReference type="NCBIfam" id="TIGR00054">
    <property type="entry name" value="RIP metalloprotease RseP"/>
    <property type="match status" value="1"/>
</dbReference>
<dbReference type="PANTHER" id="PTHR42837:SF2">
    <property type="entry name" value="MEMBRANE METALLOPROTEASE ARASP2, CHLOROPLASTIC-RELATED"/>
    <property type="match status" value="1"/>
</dbReference>
<evidence type="ECO:0000256" key="6">
    <source>
        <dbReference type="ARBA" id="ARBA00022801"/>
    </source>
</evidence>
<comment type="subcellular location">
    <subcellularLocation>
        <location evidence="2">Membrane</location>
        <topology evidence="2">Multi-pass membrane protein</topology>
    </subcellularLocation>
</comment>
<evidence type="ECO:0000256" key="1">
    <source>
        <dbReference type="ARBA" id="ARBA00001947"/>
    </source>
</evidence>
<dbReference type="Pfam" id="PF02163">
    <property type="entry name" value="Peptidase_M50"/>
    <property type="match status" value="1"/>
</dbReference>
<name>A0ABV6CD67_9GAMM</name>
<dbReference type="GO" id="GO:0008237">
    <property type="term" value="F:metallopeptidase activity"/>
    <property type="evidence" value="ECO:0007669"/>
    <property type="project" value="UniProtKB-KW"/>
</dbReference>
<dbReference type="InterPro" id="IPR004387">
    <property type="entry name" value="Pept_M50_Zn"/>
</dbReference>
<evidence type="ECO:0000256" key="10">
    <source>
        <dbReference type="ARBA" id="ARBA00023136"/>
    </source>
</evidence>
<dbReference type="EC" id="3.4.24.-" evidence="11"/>
<evidence type="ECO:0000256" key="3">
    <source>
        <dbReference type="ARBA" id="ARBA00007931"/>
    </source>
</evidence>
<keyword evidence="8 11" id="KW-1133">Transmembrane helix</keyword>
<organism evidence="13 14">
    <name type="scientific">Thorsellia kenyensis</name>
    <dbReference type="NCBI Taxonomy" id="1549888"/>
    <lineage>
        <taxon>Bacteria</taxon>
        <taxon>Pseudomonadati</taxon>
        <taxon>Pseudomonadota</taxon>
        <taxon>Gammaproteobacteria</taxon>
        <taxon>Enterobacterales</taxon>
        <taxon>Thorselliaceae</taxon>
        <taxon>Thorsellia</taxon>
    </lineage>
</organism>
<feature type="transmembrane region" description="Helical" evidence="11">
    <location>
        <begin position="94"/>
        <end position="115"/>
    </location>
</feature>
<dbReference type="Proteomes" id="UP001589758">
    <property type="component" value="Unassembled WGS sequence"/>
</dbReference>
<evidence type="ECO:0000256" key="4">
    <source>
        <dbReference type="ARBA" id="ARBA00022670"/>
    </source>
</evidence>
<keyword evidence="4" id="KW-0645">Protease</keyword>
<protein>
    <recommendedName>
        <fullName evidence="11">Zinc metalloprotease</fullName>
        <ecNumber evidence="11">3.4.24.-</ecNumber>
    </recommendedName>
</protein>
<accession>A0ABV6CD67</accession>
<dbReference type="InterPro" id="IPR001478">
    <property type="entry name" value="PDZ"/>
</dbReference>
<dbReference type="SUPFAM" id="SSF50156">
    <property type="entry name" value="PDZ domain-like"/>
    <property type="match status" value="2"/>
</dbReference>
<dbReference type="CDD" id="cd06163">
    <property type="entry name" value="S2P-M50_PDZ_RseP-like"/>
    <property type="match status" value="2"/>
</dbReference>
<keyword evidence="6 11" id="KW-0378">Hydrolase</keyword>
<evidence type="ECO:0000256" key="5">
    <source>
        <dbReference type="ARBA" id="ARBA00022692"/>
    </source>
</evidence>
<dbReference type="PANTHER" id="PTHR42837">
    <property type="entry name" value="REGULATOR OF SIGMA-E PROTEASE RSEP"/>
    <property type="match status" value="1"/>
</dbReference>